<dbReference type="GeneID" id="99632920"/>
<dbReference type="EMBL" id="UGVN01000001">
    <property type="protein sequence ID" value="SUE40309.1"/>
    <property type="molecule type" value="Genomic_DNA"/>
</dbReference>
<evidence type="ECO:0000256" key="6">
    <source>
        <dbReference type="SAM" id="Phobius"/>
    </source>
</evidence>
<evidence type="ECO:0000256" key="5">
    <source>
        <dbReference type="ARBA" id="ARBA00023136"/>
    </source>
</evidence>
<evidence type="ECO:0000256" key="4">
    <source>
        <dbReference type="ARBA" id="ARBA00022989"/>
    </source>
</evidence>
<evidence type="ECO:0000313" key="9">
    <source>
        <dbReference type="Proteomes" id="UP000254919"/>
    </source>
</evidence>
<feature type="transmembrane region" description="Helical" evidence="6">
    <location>
        <begin position="364"/>
        <end position="389"/>
    </location>
</feature>
<feature type="transmembrane region" description="Helical" evidence="6">
    <location>
        <begin position="64"/>
        <end position="83"/>
    </location>
</feature>
<reference evidence="8 9" key="1">
    <citation type="submission" date="2018-06" db="EMBL/GenBank/DDBJ databases">
        <authorList>
            <consortium name="Pathogen Informatics"/>
            <person name="Doyle S."/>
        </authorList>
    </citation>
    <scope>NUCLEOTIDE SEQUENCE [LARGE SCALE GENOMIC DNA]</scope>
    <source>
        <strain evidence="8 9">NCTC13291</strain>
    </source>
</reference>
<keyword evidence="2" id="KW-1003">Cell membrane</keyword>
<feature type="transmembrane region" description="Helical" evidence="6">
    <location>
        <begin position="331"/>
        <end position="352"/>
    </location>
</feature>
<evidence type="ECO:0000313" key="8">
    <source>
        <dbReference type="EMBL" id="SUE40309.1"/>
    </source>
</evidence>
<dbReference type="GO" id="GO:0005886">
    <property type="term" value="C:plasma membrane"/>
    <property type="evidence" value="ECO:0007669"/>
    <property type="project" value="UniProtKB-SubCell"/>
</dbReference>
<organism evidence="8 9">
    <name type="scientific">Roseomonas mucosa</name>
    <dbReference type="NCBI Taxonomy" id="207340"/>
    <lineage>
        <taxon>Bacteria</taxon>
        <taxon>Pseudomonadati</taxon>
        <taxon>Pseudomonadota</taxon>
        <taxon>Alphaproteobacteria</taxon>
        <taxon>Acetobacterales</taxon>
        <taxon>Roseomonadaceae</taxon>
        <taxon>Roseomonas</taxon>
    </lineage>
</organism>
<feature type="transmembrane region" description="Helical" evidence="6">
    <location>
        <begin position="90"/>
        <end position="111"/>
    </location>
</feature>
<protein>
    <submittedName>
        <fullName evidence="8">Enterobactin exporter EntS</fullName>
    </submittedName>
</protein>
<dbReference type="PROSITE" id="PS50850">
    <property type="entry name" value="MFS"/>
    <property type="match status" value="1"/>
</dbReference>
<feature type="domain" description="Major facilitator superfamily (MFS) profile" evidence="7">
    <location>
        <begin position="1"/>
        <end position="421"/>
    </location>
</feature>
<dbReference type="InterPro" id="IPR020846">
    <property type="entry name" value="MFS_dom"/>
</dbReference>
<gene>
    <name evidence="8" type="ORF">NCTC13291_01869</name>
</gene>
<dbReference type="GO" id="GO:0022857">
    <property type="term" value="F:transmembrane transporter activity"/>
    <property type="evidence" value="ECO:0007669"/>
    <property type="project" value="InterPro"/>
</dbReference>
<feature type="transmembrane region" description="Helical" evidence="6">
    <location>
        <begin position="239"/>
        <end position="260"/>
    </location>
</feature>
<dbReference type="InterPro" id="IPR011701">
    <property type="entry name" value="MFS"/>
</dbReference>
<dbReference type="AlphaFoldDB" id="A0A379N0D1"/>
<comment type="subcellular location">
    <subcellularLocation>
        <location evidence="1">Cell membrane</location>
        <topology evidence="1">Multi-pass membrane protein</topology>
    </subcellularLocation>
</comment>
<dbReference type="SUPFAM" id="SSF103473">
    <property type="entry name" value="MFS general substrate transporter"/>
    <property type="match status" value="1"/>
</dbReference>
<dbReference type="PANTHER" id="PTHR23513">
    <property type="entry name" value="INTEGRAL MEMBRANE EFFLUX PROTEIN-RELATED"/>
    <property type="match status" value="1"/>
</dbReference>
<keyword evidence="5 6" id="KW-0472">Membrane</keyword>
<evidence type="ECO:0000256" key="3">
    <source>
        <dbReference type="ARBA" id="ARBA00022692"/>
    </source>
</evidence>
<dbReference type="InterPro" id="IPR036259">
    <property type="entry name" value="MFS_trans_sf"/>
</dbReference>
<sequence length="429" mass="43583">MPDHRPSHDPGHGPDQRSGPLPAGFRRLALSSLPAQFSEQIALSAAPLAAVLLLGAGATQTGLLQAAQTLPFLLLSLPAGVLADRTSRRCLMLGAEVLRAAALLVILLLLLGGALTLPWLAVLGFLGAAGTVAYSVAAPALVPSLVPAGRLAMANRWLELTRSTAFAAGPALGGAVVGWAGAAPAYALATALSLLAALLLRGLPDGTGQGRGQRKRRHPLAELREGAGFVLSHSLLRPVLVTATLFNTAWFLLQAVYVVYAVERLGLGAGGVGLTLGLYGLGMVAGAVVAPRLMHRLTFGATIALGPLGALLASLLMLATLACPPGTWPGAALAGMSCLLFGAGPILWTIATTTLRQSVTPPGLLGRVSATIVTATFGARPLGAALGALLASQGGMEACLWASSLGFAAQFLVLSRSPVPRLARQPDMA</sequence>
<proteinExistence type="predicted"/>
<feature type="transmembrane region" description="Helical" evidence="6">
    <location>
        <begin position="186"/>
        <end position="204"/>
    </location>
</feature>
<accession>A0A379N0D1</accession>
<dbReference type="PANTHER" id="PTHR23513:SF6">
    <property type="entry name" value="MAJOR FACILITATOR SUPERFAMILY ASSOCIATED DOMAIN-CONTAINING PROTEIN"/>
    <property type="match status" value="1"/>
</dbReference>
<dbReference type="Pfam" id="PF07690">
    <property type="entry name" value="MFS_1"/>
    <property type="match status" value="1"/>
</dbReference>
<dbReference type="RefSeq" id="WP_019460763.1">
    <property type="nucleotide sequence ID" value="NZ_CBCSHT010000018.1"/>
</dbReference>
<dbReference type="Proteomes" id="UP000254919">
    <property type="component" value="Unassembled WGS sequence"/>
</dbReference>
<feature type="transmembrane region" description="Helical" evidence="6">
    <location>
        <begin position="297"/>
        <end position="319"/>
    </location>
</feature>
<name>A0A379N0D1_9PROT</name>
<keyword evidence="3 6" id="KW-0812">Transmembrane</keyword>
<evidence type="ECO:0000256" key="2">
    <source>
        <dbReference type="ARBA" id="ARBA00022475"/>
    </source>
</evidence>
<evidence type="ECO:0000259" key="7">
    <source>
        <dbReference type="PROSITE" id="PS50850"/>
    </source>
</evidence>
<evidence type="ECO:0000256" key="1">
    <source>
        <dbReference type="ARBA" id="ARBA00004651"/>
    </source>
</evidence>
<dbReference type="Gene3D" id="1.20.1250.20">
    <property type="entry name" value="MFS general substrate transporter like domains"/>
    <property type="match status" value="1"/>
</dbReference>
<keyword evidence="4 6" id="KW-1133">Transmembrane helix</keyword>
<dbReference type="CDD" id="cd06173">
    <property type="entry name" value="MFS_MefA_like"/>
    <property type="match status" value="1"/>
</dbReference>
<feature type="transmembrane region" description="Helical" evidence="6">
    <location>
        <begin position="266"/>
        <end position="290"/>
    </location>
</feature>